<comment type="subcellular location">
    <subcellularLocation>
        <location evidence="1">Cell membrane</location>
        <topology evidence="1">Multi-pass membrane protein</topology>
    </subcellularLocation>
</comment>
<dbReference type="InterPro" id="IPR004089">
    <property type="entry name" value="MCPsignal_dom"/>
</dbReference>
<dbReference type="InterPro" id="IPR051310">
    <property type="entry name" value="MCP_chemotaxis"/>
</dbReference>
<dbReference type="SUPFAM" id="SSF58104">
    <property type="entry name" value="Methyl-accepting chemotaxis protein (MCP) signaling domain"/>
    <property type="match status" value="1"/>
</dbReference>
<dbReference type="Pfam" id="PF18947">
    <property type="entry name" value="HAMP_2"/>
    <property type="match status" value="3"/>
</dbReference>
<evidence type="ECO:0000313" key="13">
    <source>
        <dbReference type="EMBL" id="MBR0597562.1"/>
    </source>
</evidence>
<dbReference type="Pfam" id="PF00015">
    <property type="entry name" value="MCPsignal"/>
    <property type="match status" value="1"/>
</dbReference>
<dbReference type="InterPro" id="IPR029151">
    <property type="entry name" value="Sensor-like_sf"/>
</dbReference>
<dbReference type="CDD" id="cd11386">
    <property type="entry name" value="MCP_signal"/>
    <property type="match status" value="1"/>
</dbReference>
<keyword evidence="3" id="KW-0145">Chemotaxis</keyword>
<dbReference type="PROSITE" id="PS50111">
    <property type="entry name" value="CHEMOTAXIS_TRANSDUC_2"/>
    <property type="match status" value="1"/>
</dbReference>
<dbReference type="SUPFAM" id="SSF158472">
    <property type="entry name" value="HAMP domain-like"/>
    <property type="match status" value="1"/>
</dbReference>
<dbReference type="GO" id="GO:0005886">
    <property type="term" value="C:plasma membrane"/>
    <property type="evidence" value="ECO:0007669"/>
    <property type="project" value="UniProtKB-SubCell"/>
</dbReference>
<dbReference type="Gene3D" id="3.30.450.20">
    <property type="entry name" value="PAS domain"/>
    <property type="match status" value="2"/>
</dbReference>
<evidence type="ECO:0000256" key="2">
    <source>
        <dbReference type="ARBA" id="ARBA00022475"/>
    </source>
</evidence>
<evidence type="ECO:0000256" key="4">
    <source>
        <dbReference type="ARBA" id="ARBA00022692"/>
    </source>
</evidence>
<keyword evidence="14" id="KW-1185">Reference proteome</keyword>
<feature type="transmembrane region" description="Helical" evidence="10">
    <location>
        <begin position="295"/>
        <end position="318"/>
    </location>
</feature>
<dbReference type="PROSITE" id="PS50885">
    <property type="entry name" value="HAMP"/>
    <property type="match status" value="2"/>
</dbReference>
<evidence type="ECO:0000256" key="10">
    <source>
        <dbReference type="SAM" id="Phobius"/>
    </source>
</evidence>
<dbReference type="Pfam" id="PF02743">
    <property type="entry name" value="dCache_1"/>
    <property type="match status" value="1"/>
</dbReference>
<evidence type="ECO:0000256" key="9">
    <source>
        <dbReference type="SAM" id="MobiDB-lite"/>
    </source>
</evidence>
<keyword evidence="8" id="KW-0807">Transducer</keyword>
<dbReference type="SMART" id="SM00283">
    <property type="entry name" value="MA"/>
    <property type="match status" value="1"/>
</dbReference>
<evidence type="ECO:0000313" key="14">
    <source>
        <dbReference type="Proteomes" id="UP000675664"/>
    </source>
</evidence>
<dbReference type="SUPFAM" id="SSF103190">
    <property type="entry name" value="Sensory domain-like"/>
    <property type="match status" value="1"/>
</dbReference>
<dbReference type="CDD" id="cd06225">
    <property type="entry name" value="HAMP"/>
    <property type="match status" value="1"/>
</dbReference>
<organism evidence="13 14">
    <name type="scientific">Sinanaerobacter chloroacetimidivorans</name>
    <dbReference type="NCBI Taxonomy" id="2818044"/>
    <lineage>
        <taxon>Bacteria</taxon>
        <taxon>Bacillati</taxon>
        <taxon>Bacillota</taxon>
        <taxon>Clostridia</taxon>
        <taxon>Peptostreptococcales</taxon>
        <taxon>Anaerovoracaceae</taxon>
        <taxon>Sinanaerobacter</taxon>
    </lineage>
</organism>
<comment type="caution">
    <text evidence="13">The sequence shown here is derived from an EMBL/GenBank/DDBJ whole genome shotgun (WGS) entry which is preliminary data.</text>
</comment>
<evidence type="ECO:0000256" key="1">
    <source>
        <dbReference type="ARBA" id="ARBA00004651"/>
    </source>
</evidence>
<keyword evidence="2" id="KW-1003">Cell membrane</keyword>
<feature type="domain" description="Methyl-accepting transducer" evidence="11">
    <location>
        <begin position="825"/>
        <end position="1054"/>
    </location>
</feature>
<dbReference type="GO" id="GO:0004888">
    <property type="term" value="F:transmembrane signaling receptor activity"/>
    <property type="evidence" value="ECO:0007669"/>
    <property type="project" value="TreeGrafter"/>
</dbReference>
<evidence type="ECO:0000256" key="6">
    <source>
        <dbReference type="ARBA" id="ARBA00023136"/>
    </source>
</evidence>
<dbReference type="Pfam" id="PF00672">
    <property type="entry name" value="HAMP"/>
    <property type="match status" value="1"/>
</dbReference>
<dbReference type="PANTHER" id="PTHR43531:SF11">
    <property type="entry name" value="METHYL-ACCEPTING CHEMOTAXIS PROTEIN 3"/>
    <property type="match status" value="1"/>
</dbReference>
<reference evidence="13" key="1">
    <citation type="submission" date="2021-04" db="EMBL/GenBank/DDBJ databases">
        <title>Sinoanaerobacter chloroacetimidivorans sp. nov., an obligate anaerobic bacterium isolated from anaerobic sludge.</title>
        <authorList>
            <person name="Bao Y."/>
        </authorList>
    </citation>
    <scope>NUCLEOTIDE SEQUENCE</scope>
    <source>
        <strain evidence="13">BAD-6</strain>
    </source>
</reference>
<dbReference type="PANTHER" id="PTHR43531">
    <property type="entry name" value="PROTEIN ICFG"/>
    <property type="match status" value="1"/>
</dbReference>
<keyword evidence="4 10" id="KW-0812">Transmembrane</keyword>
<dbReference type="Gene3D" id="6.10.340.10">
    <property type="match status" value="1"/>
</dbReference>
<evidence type="ECO:0000259" key="11">
    <source>
        <dbReference type="PROSITE" id="PS50111"/>
    </source>
</evidence>
<feature type="transmembrane region" description="Helical" evidence="10">
    <location>
        <begin position="12"/>
        <end position="35"/>
    </location>
</feature>
<name>A0A8J8B1B6_9FIRM</name>
<evidence type="ECO:0000256" key="8">
    <source>
        <dbReference type="PROSITE-ProRule" id="PRU00284"/>
    </source>
</evidence>
<dbReference type="Proteomes" id="UP000675664">
    <property type="component" value="Unassembled WGS sequence"/>
</dbReference>
<protein>
    <submittedName>
        <fullName evidence="13">HAMP domain-containing protein</fullName>
    </submittedName>
</protein>
<accession>A0A8J8B1B6</accession>
<feature type="domain" description="HAMP" evidence="12">
    <location>
        <begin position="321"/>
        <end position="375"/>
    </location>
</feature>
<proteinExistence type="inferred from homology"/>
<dbReference type="GO" id="GO:0007165">
    <property type="term" value="P:signal transduction"/>
    <property type="evidence" value="ECO:0007669"/>
    <property type="project" value="UniProtKB-KW"/>
</dbReference>
<reference evidence="13" key="2">
    <citation type="submission" date="2021-04" db="EMBL/GenBank/DDBJ databases">
        <authorList>
            <person name="Liu J."/>
        </authorList>
    </citation>
    <scope>NUCLEOTIDE SEQUENCE</scope>
    <source>
        <strain evidence="13">BAD-6</strain>
    </source>
</reference>
<dbReference type="Gene3D" id="1.10.287.950">
    <property type="entry name" value="Methyl-accepting chemotaxis protein"/>
    <property type="match status" value="1"/>
</dbReference>
<dbReference type="CDD" id="cd12913">
    <property type="entry name" value="PDC1_MCP_like"/>
    <property type="match status" value="1"/>
</dbReference>
<evidence type="ECO:0000256" key="5">
    <source>
        <dbReference type="ARBA" id="ARBA00022989"/>
    </source>
</evidence>
<dbReference type="SMART" id="SM00304">
    <property type="entry name" value="HAMP"/>
    <property type="match status" value="4"/>
</dbReference>
<feature type="domain" description="HAMP" evidence="12">
    <location>
        <begin position="723"/>
        <end position="775"/>
    </location>
</feature>
<keyword evidence="5 10" id="KW-1133">Transmembrane helix</keyword>
<dbReference type="Gene3D" id="1.20.120.1530">
    <property type="match status" value="2"/>
</dbReference>
<gene>
    <name evidence="13" type="ORF">KCX82_06745</name>
</gene>
<evidence type="ECO:0000256" key="7">
    <source>
        <dbReference type="ARBA" id="ARBA00029447"/>
    </source>
</evidence>
<dbReference type="GO" id="GO:0006935">
    <property type="term" value="P:chemotaxis"/>
    <property type="evidence" value="ECO:0007669"/>
    <property type="project" value="UniProtKB-KW"/>
</dbReference>
<evidence type="ECO:0000256" key="3">
    <source>
        <dbReference type="ARBA" id="ARBA00022500"/>
    </source>
</evidence>
<comment type="similarity">
    <text evidence="7">Belongs to the methyl-accepting chemotaxis (MCP) protein family.</text>
</comment>
<dbReference type="EMBL" id="JAGSND010000003">
    <property type="protein sequence ID" value="MBR0597562.1"/>
    <property type="molecule type" value="Genomic_DNA"/>
</dbReference>
<dbReference type="InterPro" id="IPR003660">
    <property type="entry name" value="HAMP_dom"/>
</dbReference>
<dbReference type="AlphaFoldDB" id="A0A8J8B1B6"/>
<dbReference type="CDD" id="cd12912">
    <property type="entry name" value="PDC2_MCP_like"/>
    <property type="match status" value="1"/>
</dbReference>
<keyword evidence="6 10" id="KW-0472">Membrane</keyword>
<evidence type="ECO:0000259" key="12">
    <source>
        <dbReference type="PROSITE" id="PS50885"/>
    </source>
</evidence>
<sequence length="1111" mass="119363">MMKTKRSLMTKILCMVGIPVVVTYCIAAAIALTAVNQSVTKQTENGLSAESQAASHEIAGTFLTYMEIADQMATNSQLQALFQNTVPGIVITGAPGFAEVKNSLIAVQQTDSENIMAAWIVDMDTSQLTQSDGYLSAPDWNATKRPWYEPLLKKQGVILTAPYEDTATKLMVVSAIAPVYKAGTKELIGVTGIDFSIDSINSMLKGYTLGKTGFYILASGDGQVIYHPNETYKNVNISETEMSENIKTAILEKTEGNIQYTSDGKQNHGYLSPVGETGWVVVTGLPEKEFNSTYFAVQTIILLIFGIALVIILLLLVFTSSKIVKPIKKLALAADQLALGDVEVNIDNVKDVNDEIGELTSAFGKMADNIKAQALAADKIASGDLSLEVVPRSDRDVLAFSMISVIKTLRNLVEEAEDLTRAAVDGNLDMRGNADRFHGGYQEIISGYNNILDGIVSPLRTALRYIQEMADGGNLEVLENHYKGEYGVLIDNLNMVRVSLYTLLGESQMLTKAAENGDLSYRADLSKLKGGYAEIVSGMNEALDAVIGPLQIAADYMEKIGKGEIPEQITDTYYGDFDRIKESINGSIRGLGALVEGNEILSRMSLNDFTGKIDGKYLGIYDEISQSINTVSYTINQVISIINNVSVGNLINLDQLKETGQYSEKDTLTPSLAMMIENIKLLVEETKKLSNAAVKGELQTRADVDKFRGEYAVAVQGINDTLNAVIDPIEEASSVLKEMAKGNLKASMTGSYQGEFAVLKESLNETIENIATYVSEIDMVLSEIGNGNLEISITADYKGDFIEIKDSLNNIILTLNQVLGDISDSAEQVASGARQVSDGSQALSQGSTEQASSIQQLTASIAEIASQTKENAVKANEVYQLAQGAKEGGAKGNESMREMLASMAEINQSSADIQKIIKVIDDIAFQTNILALNAAVEAARAGQHGKGFAVVAEEVRNLAARSADAARETTELIEGSISKVQNGTRIANETAVALKEIADGAVISASKLSEISNASNEQATGISQINMGIEQVSGVTQNNSATAEESAAASEQLSSQAELLKEMVSRFKLSKTVKAIGAREIKLLGKGGKTPESAQATGPRIMLDSNEMDKY</sequence>
<feature type="region of interest" description="Disordered" evidence="9">
    <location>
        <begin position="1086"/>
        <end position="1111"/>
    </location>
</feature>
<dbReference type="InterPro" id="IPR033479">
    <property type="entry name" value="dCache_1"/>
</dbReference>